<feature type="region of interest" description="Disordered" evidence="1">
    <location>
        <begin position="1"/>
        <end position="39"/>
    </location>
</feature>
<comment type="caution">
    <text evidence="2">The sequence shown here is derived from an EMBL/GenBank/DDBJ whole genome shotgun (WGS) entry which is preliminary data.</text>
</comment>
<keyword evidence="3" id="KW-1185">Reference proteome</keyword>
<dbReference type="AlphaFoldDB" id="A0A9W6CY62"/>
<evidence type="ECO:0000313" key="2">
    <source>
        <dbReference type="EMBL" id="GLI28480.1"/>
    </source>
</evidence>
<dbReference type="EMBL" id="BSDP01000001">
    <property type="protein sequence ID" value="GLI28480.1"/>
    <property type="molecule type" value="Genomic_DNA"/>
</dbReference>
<sequence>MSLVERLFGRSKPTPQQTEPDASPEAAAPPEPVEAPINAEVPTTSEIFLSWVADLDVEREARERARQYAAERGLPPLTVRVLGEPEHVVDLRYLPTMRLRITAIERHVPHDEVDAHTADSYLLVRERDPAHHPHLVAVYGRRRRIGHLTESKSRGLLPLLDALGADAYLVAGTEAPDAGGRLWVHAPKVPALRAFARDRAAEPESN</sequence>
<evidence type="ECO:0000313" key="3">
    <source>
        <dbReference type="Proteomes" id="UP001144396"/>
    </source>
</evidence>
<gene>
    <name evidence="2" type="ORF">ARHIZOSPH14_27220</name>
</gene>
<proteinExistence type="predicted"/>
<accession>A0A9W6CY62</accession>
<protein>
    <recommendedName>
        <fullName evidence="4">HIRAN domain-containing protein</fullName>
    </recommendedName>
</protein>
<evidence type="ECO:0008006" key="4">
    <source>
        <dbReference type="Google" id="ProtNLM"/>
    </source>
</evidence>
<dbReference type="Proteomes" id="UP001144396">
    <property type="component" value="Unassembled WGS sequence"/>
</dbReference>
<reference evidence="2" key="1">
    <citation type="submission" date="2022-12" db="EMBL/GenBank/DDBJ databases">
        <title>Reference genome sequencing for broad-spectrum identification of bacterial and archaeal isolates by mass spectrometry.</title>
        <authorList>
            <person name="Sekiguchi Y."/>
            <person name="Tourlousse D.M."/>
        </authorList>
    </citation>
    <scope>NUCLEOTIDE SEQUENCE</scope>
    <source>
        <strain evidence="2">14</strain>
    </source>
</reference>
<evidence type="ECO:0000256" key="1">
    <source>
        <dbReference type="SAM" id="MobiDB-lite"/>
    </source>
</evidence>
<organism evidence="2 3">
    <name type="scientific">Agromyces rhizosphaerae</name>
    <dbReference type="NCBI Taxonomy" id="88374"/>
    <lineage>
        <taxon>Bacteria</taxon>
        <taxon>Bacillati</taxon>
        <taxon>Actinomycetota</taxon>
        <taxon>Actinomycetes</taxon>
        <taxon>Micrococcales</taxon>
        <taxon>Microbacteriaceae</taxon>
        <taxon>Agromyces</taxon>
    </lineage>
</organism>
<name>A0A9W6CY62_9MICO</name>
<dbReference type="RefSeq" id="WP_281885899.1">
    <property type="nucleotide sequence ID" value="NZ_BSDP01000001.1"/>
</dbReference>